<dbReference type="EMBL" id="JTDE01001084">
    <property type="protein sequence ID" value="KAF7259691.1"/>
    <property type="molecule type" value="Genomic_DNA"/>
</dbReference>
<accession>A0A8S9Z3E2</accession>
<comment type="caution">
    <text evidence="1">The sequence shown here is derived from an EMBL/GenBank/DDBJ whole genome shotgun (WGS) entry which is preliminary data.</text>
</comment>
<proteinExistence type="predicted"/>
<keyword evidence="2" id="KW-1185">Reference proteome</keyword>
<evidence type="ECO:0000313" key="1">
    <source>
        <dbReference type="EMBL" id="KAF7259691.1"/>
    </source>
</evidence>
<protein>
    <submittedName>
        <fullName evidence="1">Uncharacterized protein</fullName>
    </submittedName>
</protein>
<dbReference type="AlphaFoldDB" id="A0A8S9Z3E2"/>
<organism evidence="1 2">
    <name type="scientific">Paragonimus skrjabini miyazakii</name>
    <dbReference type="NCBI Taxonomy" id="59628"/>
    <lineage>
        <taxon>Eukaryota</taxon>
        <taxon>Metazoa</taxon>
        <taxon>Spiralia</taxon>
        <taxon>Lophotrochozoa</taxon>
        <taxon>Platyhelminthes</taxon>
        <taxon>Trematoda</taxon>
        <taxon>Digenea</taxon>
        <taxon>Plagiorchiida</taxon>
        <taxon>Troglotremata</taxon>
        <taxon>Troglotrematidae</taxon>
        <taxon>Paragonimus</taxon>
    </lineage>
</organism>
<dbReference type="Proteomes" id="UP000822476">
    <property type="component" value="Unassembled WGS sequence"/>
</dbReference>
<reference evidence="1" key="1">
    <citation type="submission" date="2019-07" db="EMBL/GenBank/DDBJ databases">
        <title>Annotation for the trematode Paragonimus miyazaki's.</title>
        <authorList>
            <person name="Choi Y.-J."/>
        </authorList>
    </citation>
    <scope>NUCLEOTIDE SEQUENCE</scope>
    <source>
        <strain evidence="1">Japan</strain>
    </source>
</reference>
<gene>
    <name evidence="1" type="ORF">EG68_02353</name>
</gene>
<evidence type="ECO:0000313" key="2">
    <source>
        <dbReference type="Proteomes" id="UP000822476"/>
    </source>
</evidence>
<name>A0A8S9Z3E2_9TREM</name>
<sequence>MQRKLSRQFGQFLVLQTSTATCCFARLFLAFSCRT</sequence>